<feature type="signal peptide" evidence="2">
    <location>
        <begin position="1"/>
        <end position="19"/>
    </location>
</feature>
<dbReference type="Proteomes" id="UP000177506">
    <property type="component" value="Unassembled WGS sequence"/>
</dbReference>
<dbReference type="EMBL" id="MDZA01000415">
    <property type="protein sequence ID" value="OGX83585.1"/>
    <property type="molecule type" value="Genomic_DNA"/>
</dbReference>
<feature type="chain" id="PRO_5009578596" description="Outer membrane protein beta-barrel domain-containing protein" evidence="2">
    <location>
        <begin position="20"/>
        <end position="184"/>
    </location>
</feature>
<feature type="domain" description="Outer membrane protein beta-barrel" evidence="3">
    <location>
        <begin position="8"/>
        <end position="182"/>
    </location>
</feature>
<evidence type="ECO:0000313" key="4">
    <source>
        <dbReference type="EMBL" id="OGX83585.1"/>
    </source>
</evidence>
<evidence type="ECO:0000256" key="2">
    <source>
        <dbReference type="SAM" id="SignalP"/>
    </source>
</evidence>
<evidence type="ECO:0000256" key="1">
    <source>
        <dbReference type="ARBA" id="ARBA00022729"/>
    </source>
</evidence>
<dbReference type="InterPro" id="IPR027385">
    <property type="entry name" value="Beta-barrel_OMP"/>
</dbReference>
<dbReference type="RefSeq" id="WP_070746157.1">
    <property type="nucleotide sequence ID" value="NZ_MDZA01000415.1"/>
</dbReference>
<protein>
    <recommendedName>
        <fullName evidence="3">Outer membrane protein beta-barrel domain-containing protein</fullName>
    </recommendedName>
</protein>
<gene>
    <name evidence="4" type="ORF">BEN49_02220</name>
</gene>
<dbReference type="AlphaFoldDB" id="A0A1G1SY89"/>
<organism evidence="4 5">
    <name type="scientific">Hymenobacter coccineus</name>
    <dbReference type="NCBI Taxonomy" id="1908235"/>
    <lineage>
        <taxon>Bacteria</taxon>
        <taxon>Pseudomonadati</taxon>
        <taxon>Bacteroidota</taxon>
        <taxon>Cytophagia</taxon>
        <taxon>Cytophagales</taxon>
        <taxon>Hymenobacteraceae</taxon>
        <taxon>Hymenobacter</taxon>
    </lineage>
</organism>
<accession>A0A1G1SY89</accession>
<keyword evidence="5" id="KW-1185">Reference proteome</keyword>
<keyword evidence="1 2" id="KW-0732">Signal</keyword>
<dbReference type="OrthoDB" id="945117at2"/>
<dbReference type="SUPFAM" id="SSF56925">
    <property type="entry name" value="OMPA-like"/>
    <property type="match status" value="1"/>
</dbReference>
<comment type="caution">
    <text evidence="4">The sequence shown here is derived from an EMBL/GenBank/DDBJ whole genome shotgun (WGS) entry which is preliminary data.</text>
</comment>
<name>A0A1G1SY89_9BACT</name>
<reference evidence="4 5" key="1">
    <citation type="submission" date="2016-08" db="EMBL/GenBank/DDBJ databases">
        <title>Hymenobacter coccineus sp. nov., Hymenobacter lapidarius sp. nov. and Hymenobacter glacialis sp. nov., isolated from Antarctic soil.</title>
        <authorList>
            <person name="Sedlacek I."/>
            <person name="Kralova S."/>
            <person name="Kyrova K."/>
            <person name="Maslanova I."/>
            <person name="Stankova E."/>
            <person name="Vrbovska V."/>
            <person name="Nemec M."/>
            <person name="Bartak M."/>
            <person name="Svec P."/>
            <person name="Busse H.-J."/>
            <person name="Pantucek R."/>
        </authorList>
    </citation>
    <scope>NUCLEOTIDE SEQUENCE [LARGE SCALE GENOMIC DNA]</scope>
    <source>
        <strain evidence="4 5">CCM 8649</strain>
    </source>
</reference>
<sequence>MKKVFLLALLAFAAGTAHAQTPLTKGKGLLTGTIGYSRVSSDPGVARDLFEFAPKVGTFVADNLAVGISASISLYSGNGGSFGSNMYTVGPFARYYRFVDGDKFALFGQGSLGYTRTNETGSGGYNQGYLSVTPGLAFFPIPRFGLEASLRGLSYATNFDGASTLDLGFSLNNFQLGAAYYFGK</sequence>
<proteinExistence type="predicted"/>
<evidence type="ECO:0000313" key="5">
    <source>
        <dbReference type="Proteomes" id="UP000177506"/>
    </source>
</evidence>
<dbReference type="Pfam" id="PF13505">
    <property type="entry name" value="OMP_b-brl"/>
    <property type="match status" value="1"/>
</dbReference>
<dbReference type="InterPro" id="IPR011250">
    <property type="entry name" value="OMP/PagP_B-barrel"/>
</dbReference>
<evidence type="ECO:0000259" key="3">
    <source>
        <dbReference type="Pfam" id="PF13505"/>
    </source>
</evidence>